<accession>A0ABX2MLE0</accession>
<keyword evidence="2" id="KW-1185">Reference proteome</keyword>
<comment type="caution">
    <text evidence="1">The sequence shown here is derived from an EMBL/GenBank/DDBJ whole genome shotgun (WGS) entry which is preliminary data.</text>
</comment>
<organism evidence="1 2">
    <name type="scientific">Paenibacillus taichungensis</name>
    <dbReference type="NCBI Taxonomy" id="484184"/>
    <lineage>
        <taxon>Bacteria</taxon>
        <taxon>Bacillati</taxon>
        <taxon>Bacillota</taxon>
        <taxon>Bacilli</taxon>
        <taxon>Bacillales</taxon>
        <taxon>Paenibacillaceae</taxon>
        <taxon>Paenibacillus</taxon>
    </lineage>
</organism>
<protein>
    <submittedName>
        <fullName evidence="1">Uncharacterized protein</fullName>
    </submittedName>
</protein>
<sequence length="291" mass="34816">MKKYIRRIHCLCNERMDSCLIDQWEEIKEHQKWIEFRISETDQYYRKVRQDCLNFETVDDVLNYHIDYEVEEFLRTEMSNLRATCELEPSSCYKVVEHEQYVLFNKKNEMDVLLDKVSTHHKLIGDLKERFEDNSNLVLNFKEDKDGEITCTYFNVDEFNITGGSYLYLSHREVINPRSNINFSIKDGGLHIVFVTSHKEGKNHGSFMLSLLLDLVPVFNKKIEEYNLQSFNELKHLTWEQFRKSRLYKEKVNHIYGTIGSPGISELEKLRLIDFYKRNDLHKDGAIYREI</sequence>
<dbReference type="EMBL" id="JABMCC010000107">
    <property type="protein sequence ID" value="NUU54876.1"/>
    <property type="molecule type" value="Genomic_DNA"/>
</dbReference>
<name>A0ABX2MLE0_9BACL</name>
<dbReference type="RefSeq" id="WP_175381812.1">
    <property type="nucleotide sequence ID" value="NZ_CBCRYD010000039.1"/>
</dbReference>
<evidence type="ECO:0000313" key="2">
    <source>
        <dbReference type="Proteomes" id="UP000577724"/>
    </source>
</evidence>
<evidence type="ECO:0000313" key="1">
    <source>
        <dbReference type="EMBL" id="NUU54876.1"/>
    </source>
</evidence>
<reference evidence="1 2" key="1">
    <citation type="submission" date="2020-05" db="EMBL/GenBank/DDBJ databases">
        <title>Genome Sequencing of Type Strains.</title>
        <authorList>
            <person name="Lemaire J.F."/>
            <person name="Inderbitzin P."/>
            <person name="Gregorio O.A."/>
            <person name="Collins S.B."/>
            <person name="Wespe N."/>
            <person name="Knight-Connoni V."/>
        </authorList>
    </citation>
    <scope>NUCLEOTIDE SEQUENCE [LARGE SCALE GENOMIC DNA]</scope>
    <source>
        <strain evidence="1 2">DSM 19942</strain>
    </source>
</reference>
<proteinExistence type="predicted"/>
<gene>
    <name evidence="1" type="ORF">HP548_12395</name>
</gene>
<dbReference type="Proteomes" id="UP000577724">
    <property type="component" value="Unassembled WGS sequence"/>
</dbReference>
<dbReference type="GeneID" id="97131516"/>